<reference evidence="2" key="1">
    <citation type="submission" date="2016-11" db="UniProtKB">
        <authorList>
            <consortium name="WormBaseParasite"/>
        </authorList>
    </citation>
    <scope>IDENTIFICATION</scope>
    <source>
        <strain evidence="2">KR3021</strain>
    </source>
</reference>
<protein>
    <submittedName>
        <fullName evidence="2">DUF148 domain-containing protein</fullName>
    </submittedName>
</protein>
<evidence type="ECO:0000313" key="1">
    <source>
        <dbReference type="Proteomes" id="UP000095286"/>
    </source>
</evidence>
<accession>A0AC35TZ23</accession>
<dbReference type="Proteomes" id="UP000095286">
    <property type="component" value="Unplaced"/>
</dbReference>
<proteinExistence type="predicted"/>
<organism evidence="1 2">
    <name type="scientific">Rhabditophanes sp. KR3021</name>
    <dbReference type="NCBI Taxonomy" id="114890"/>
    <lineage>
        <taxon>Eukaryota</taxon>
        <taxon>Metazoa</taxon>
        <taxon>Ecdysozoa</taxon>
        <taxon>Nematoda</taxon>
        <taxon>Chromadorea</taxon>
        <taxon>Rhabditida</taxon>
        <taxon>Tylenchina</taxon>
        <taxon>Panagrolaimomorpha</taxon>
        <taxon>Strongyloidoidea</taxon>
        <taxon>Alloionematidae</taxon>
        <taxon>Rhabditophanes</taxon>
    </lineage>
</organism>
<dbReference type="WBParaSite" id="RSKR_0000589000.1">
    <property type="protein sequence ID" value="RSKR_0000589000.1"/>
    <property type="gene ID" value="RSKR_0000589000"/>
</dbReference>
<name>A0AC35TZ23_9BILA</name>
<sequence>MCKFNIILLALFVSNAMAFTANETTCYQQWTSLATTFYNKSQVINSFGTPSIISVLAGKDLHTIGNELVSNMIGCMNATQKNTFRKFAATVNAVLGSNGTTILLDKAKTVIAKSMDPFVQQTKAKLAGSTSNATVLTDQIYGMYNDFLASGSIKTMMCQFKATLSAANWKKIYPALLKLATRYNLYNSTC</sequence>
<evidence type="ECO:0000313" key="2">
    <source>
        <dbReference type="WBParaSite" id="RSKR_0000589000.1"/>
    </source>
</evidence>